<sequence length="41" mass="4578">MLLTVVSLLFFRPYRLRGRLKAGFQTASVYTKKTACAGQAI</sequence>
<evidence type="ECO:0000313" key="2">
    <source>
        <dbReference type="Proteomes" id="UP000004105"/>
    </source>
</evidence>
<evidence type="ECO:0000313" key="1">
    <source>
        <dbReference type="EMBL" id="EGF11706.1"/>
    </source>
</evidence>
<dbReference type="HOGENOM" id="CLU_3273161_0_0_4"/>
<protein>
    <submittedName>
        <fullName evidence="1">Uncharacterized protein</fullName>
    </submittedName>
</protein>
<name>F2BA64_9NEIS</name>
<accession>F2BA64</accession>
<reference evidence="1 2" key="1">
    <citation type="submission" date="2011-02" db="EMBL/GenBank/DDBJ databases">
        <authorList>
            <person name="Muzny D."/>
            <person name="Qin X."/>
            <person name="Deng J."/>
            <person name="Jiang H."/>
            <person name="Liu Y."/>
            <person name="Qu J."/>
            <person name="Song X.-Z."/>
            <person name="Zhang L."/>
            <person name="Thornton R."/>
            <person name="Coyle M."/>
            <person name="Francisco L."/>
            <person name="Jackson L."/>
            <person name="Javaid M."/>
            <person name="Korchina V."/>
            <person name="Kovar C."/>
            <person name="Mata R."/>
            <person name="Mathew T."/>
            <person name="Ngo R."/>
            <person name="Nguyen L."/>
            <person name="Nguyen N."/>
            <person name="Okwuonu G."/>
            <person name="Ongeri F."/>
            <person name="Pham C."/>
            <person name="Simmons D."/>
            <person name="Wilczek-Boney K."/>
            <person name="Hale W."/>
            <person name="Jakkamsetti A."/>
            <person name="Pham P."/>
            <person name="Ruth R."/>
            <person name="San Lucas F."/>
            <person name="Warren J."/>
            <person name="Zhang J."/>
            <person name="Zhao Z."/>
            <person name="Zhou C."/>
            <person name="Zhu D."/>
            <person name="Lee S."/>
            <person name="Bess C."/>
            <person name="Blankenburg K."/>
            <person name="Forbes L."/>
            <person name="Fu Q."/>
            <person name="Gubbala S."/>
            <person name="Hirani K."/>
            <person name="Jayaseelan J.C."/>
            <person name="Lara F."/>
            <person name="Munidasa M."/>
            <person name="Palculict T."/>
            <person name="Patil S."/>
            <person name="Pu L.-L."/>
            <person name="Saada N."/>
            <person name="Tang L."/>
            <person name="Weissenberger G."/>
            <person name="Zhu Y."/>
            <person name="Hemphill L."/>
            <person name="Shang Y."/>
            <person name="Youmans B."/>
            <person name="Ayvaz T."/>
            <person name="Ross M."/>
            <person name="Santibanez J."/>
            <person name="Aqrawi P."/>
            <person name="Gross S."/>
            <person name="Joshi V."/>
            <person name="Fowler G."/>
            <person name="Nazareth L."/>
            <person name="Reid J."/>
            <person name="Worley K."/>
            <person name="Petrosino J."/>
            <person name="Highlander S."/>
            <person name="Gibbs R."/>
        </authorList>
    </citation>
    <scope>NUCLEOTIDE SEQUENCE [LARGE SCALE GENOMIC DNA]</scope>
    <source>
        <strain evidence="1 2">ATCC BAA-1200</strain>
    </source>
</reference>
<comment type="caution">
    <text evidence="1">The sequence shown here is derived from an EMBL/GenBank/DDBJ whole genome shotgun (WGS) entry which is preliminary data.</text>
</comment>
<dbReference type="EMBL" id="AFAY01000011">
    <property type="protein sequence ID" value="EGF11706.1"/>
    <property type="molecule type" value="Genomic_DNA"/>
</dbReference>
<organism evidence="1 2">
    <name type="scientific">Neisseria bacilliformis ATCC BAA-1200</name>
    <dbReference type="NCBI Taxonomy" id="888742"/>
    <lineage>
        <taxon>Bacteria</taxon>
        <taxon>Pseudomonadati</taxon>
        <taxon>Pseudomonadota</taxon>
        <taxon>Betaproteobacteria</taxon>
        <taxon>Neisseriales</taxon>
        <taxon>Neisseriaceae</taxon>
        <taxon>Neisseria</taxon>
    </lineage>
</organism>
<keyword evidence="2" id="KW-1185">Reference proteome</keyword>
<dbReference type="Proteomes" id="UP000004105">
    <property type="component" value="Unassembled WGS sequence"/>
</dbReference>
<dbReference type="AlphaFoldDB" id="F2BA64"/>
<gene>
    <name evidence="1" type="ORF">HMPREF9123_0618</name>
</gene>
<proteinExistence type="predicted"/>